<name>A0ABM7YTT8_9BURK</name>
<dbReference type="Pfam" id="PF03466">
    <property type="entry name" value="LysR_substrate"/>
    <property type="match status" value="1"/>
</dbReference>
<evidence type="ECO:0000256" key="3">
    <source>
        <dbReference type="ARBA" id="ARBA00023125"/>
    </source>
</evidence>
<dbReference type="InterPro" id="IPR036390">
    <property type="entry name" value="WH_DNA-bd_sf"/>
</dbReference>
<dbReference type="InterPro" id="IPR036388">
    <property type="entry name" value="WH-like_DNA-bd_sf"/>
</dbReference>
<dbReference type="Gene3D" id="1.10.10.10">
    <property type="entry name" value="Winged helix-like DNA-binding domain superfamily/Winged helix DNA-binding domain"/>
    <property type="match status" value="1"/>
</dbReference>
<evidence type="ECO:0000256" key="2">
    <source>
        <dbReference type="ARBA" id="ARBA00023015"/>
    </source>
</evidence>
<evidence type="ECO:0000313" key="7">
    <source>
        <dbReference type="Proteomes" id="UP001057498"/>
    </source>
</evidence>
<keyword evidence="3" id="KW-0238">DNA-binding</keyword>
<dbReference type="PANTHER" id="PTHR30126:SF98">
    <property type="entry name" value="HTH-TYPE TRANSCRIPTIONAL ACTIVATOR BAUR"/>
    <property type="match status" value="1"/>
</dbReference>
<dbReference type="EMBL" id="AP025730">
    <property type="protein sequence ID" value="BDI08104.1"/>
    <property type="molecule type" value="Genomic_DNA"/>
</dbReference>
<feature type="domain" description="HTH lysR-type" evidence="5">
    <location>
        <begin position="1"/>
        <end position="58"/>
    </location>
</feature>
<reference evidence="6" key="1">
    <citation type="submission" date="2022-04" db="EMBL/GenBank/DDBJ databases">
        <title>Whole genome sequence of Sphaerotilus sp. FB-5.</title>
        <authorList>
            <person name="Takeda M."/>
            <person name="Narihara S."/>
            <person name="Akimoto M."/>
            <person name="Akimoto R."/>
            <person name="Nishiyashiki S."/>
            <person name="Murakami T."/>
        </authorList>
    </citation>
    <scope>NUCLEOTIDE SEQUENCE</scope>
    <source>
        <strain evidence="6">FB-5</strain>
    </source>
</reference>
<accession>A0ABM7YTT8</accession>
<dbReference type="Pfam" id="PF00126">
    <property type="entry name" value="HTH_1"/>
    <property type="match status" value="1"/>
</dbReference>
<evidence type="ECO:0000256" key="4">
    <source>
        <dbReference type="ARBA" id="ARBA00023163"/>
    </source>
</evidence>
<dbReference type="SUPFAM" id="SSF53850">
    <property type="entry name" value="Periplasmic binding protein-like II"/>
    <property type="match status" value="1"/>
</dbReference>
<dbReference type="RefSeq" id="WP_251971236.1">
    <property type="nucleotide sequence ID" value="NZ_AP025730.1"/>
</dbReference>
<keyword evidence="4" id="KW-0804">Transcription</keyword>
<comment type="similarity">
    <text evidence="1">Belongs to the LysR transcriptional regulatory family.</text>
</comment>
<evidence type="ECO:0000259" key="5">
    <source>
        <dbReference type="PROSITE" id="PS50931"/>
    </source>
</evidence>
<evidence type="ECO:0000313" key="6">
    <source>
        <dbReference type="EMBL" id="BDI08104.1"/>
    </source>
</evidence>
<keyword evidence="7" id="KW-1185">Reference proteome</keyword>
<organism evidence="6 7">
    <name type="scientific">Sphaerotilus microaerophilus</name>
    <dbReference type="NCBI Taxonomy" id="2914710"/>
    <lineage>
        <taxon>Bacteria</taxon>
        <taxon>Pseudomonadati</taxon>
        <taxon>Pseudomonadota</taxon>
        <taxon>Betaproteobacteria</taxon>
        <taxon>Burkholderiales</taxon>
        <taxon>Sphaerotilaceae</taxon>
        <taxon>Sphaerotilus</taxon>
    </lineage>
</organism>
<dbReference type="Proteomes" id="UP001057498">
    <property type="component" value="Chromosome"/>
</dbReference>
<dbReference type="PANTHER" id="PTHR30126">
    <property type="entry name" value="HTH-TYPE TRANSCRIPTIONAL REGULATOR"/>
    <property type="match status" value="1"/>
</dbReference>
<dbReference type="Gene3D" id="3.40.190.290">
    <property type="match status" value="1"/>
</dbReference>
<sequence>MTLVQLRHLVSLAQTGSFSRSAEALHLTQPALSRSIRSLEDELGQPLFDRIGWRSEPTPFGREVLARARRLITEAEDLQETAERLQAGQAGRLRVGLGSGPGAILTVPILRHMATHHPAAQVEFARGHTALLEQALRERRLDALVVDARSVPPSADLQVEPLAELRGAFLCRAGHPLLEDSAPQAPLTFETLRRYPLASTPLSDEIGRLLLERYGPQAHLDDCITLRCEDIATLVQVVASSDAILLAVRAAAPDLVELPLTPPLDAAARFGLVTLVGRSEPPLLGVVRGLIGALLRD</sequence>
<keyword evidence="2" id="KW-0805">Transcription regulation</keyword>
<evidence type="ECO:0000256" key="1">
    <source>
        <dbReference type="ARBA" id="ARBA00009437"/>
    </source>
</evidence>
<dbReference type="CDD" id="cd05466">
    <property type="entry name" value="PBP2_LTTR_substrate"/>
    <property type="match status" value="1"/>
</dbReference>
<gene>
    <name evidence="6" type="ORF">CATMQ487_50740</name>
</gene>
<dbReference type="InterPro" id="IPR005119">
    <property type="entry name" value="LysR_subst-bd"/>
</dbReference>
<dbReference type="PRINTS" id="PR00039">
    <property type="entry name" value="HTHLYSR"/>
</dbReference>
<dbReference type="InterPro" id="IPR000847">
    <property type="entry name" value="LysR_HTH_N"/>
</dbReference>
<dbReference type="PROSITE" id="PS50931">
    <property type="entry name" value="HTH_LYSR"/>
    <property type="match status" value="1"/>
</dbReference>
<protein>
    <submittedName>
        <fullName evidence="6">LysR family transcriptional regulator</fullName>
    </submittedName>
</protein>
<proteinExistence type="inferred from homology"/>
<dbReference type="SUPFAM" id="SSF46785">
    <property type="entry name" value="Winged helix' DNA-binding domain"/>
    <property type="match status" value="1"/>
</dbReference>